<dbReference type="PANTHER" id="PTHR33525">
    <property type="match status" value="1"/>
</dbReference>
<dbReference type="SUPFAM" id="SSF109604">
    <property type="entry name" value="HD-domain/PDEase-like"/>
    <property type="match status" value="1"/>
</dbReference>
<evidence type="ECO:0000259" key="2">
    <source>
        <dbReference type="PROSITE" id="PS51833"/>
    </source>
</evidence>
<dbReference type="InterPro" id="IPR014408">
    <property type="entry name" value="dGMP_Pdiesterase_EAL/HD-GYP"/>
</dbReference>
<comment type="caution">
    <text evidence="3">The sequence shown here is derived from an EMBL/GenBank/DDBJ whole genome shotgun (WGS) entry which is preliminary data.</text>
</comment>
<dbReference type="Gene3D" id="3.20.20.450">
    <property type="entry name" value="EAL domain"/>
    <property type="match status" value="1"/>
</dbReference>
<dbReference type="EMBL" id="JBHTKL010000005">
    <property type="protein sequence ID" value="MFD1019956.1"/>
    <property type="molecule type" value="Genomic_DNA"/>
</dbReference>
<dbReference type="InterPro" id="IPR052340">
    <property type="entry name" value="RNase_Y/CdgJ"/>
</dbReference>
<organism evidence="3 4">
    <name type="scientific">Thalassobacillus hwangdonensis</name>
    <dbReference type="NCBI Taxonomy" id="546108"/>
    <lineage>
        <taxon>Bacteria</taxon>
        <taxon>Bacillati</taxon>
        <taxon>Bacillota</taxon>
        <taxon>Bacilli</taxon>
        <taxon>Bacillales</taxon>
        <taxon>Bacillaceae</taxon>
        <taxon>Thalassobacillus</taxon>
    </lineage>
</organism>
<dbReference type="SMART" id="SM00052">
    <property type="entry name" value="EAL"/>
    <property type="match status" value="1"/>
</dbReference>
<feature type="domain" description="HDOD" evidence="2">
    <location>
        <begin position="200"/>
        <end position="392"/>
    </location>
</feature>
<dbReference type="SUPFAM" id="SSF141868">
    <property type="entry name" value="EAL domain-like"/>
    <property type="match status" value="1"/>
</dbReference>
<dbReference type="Proteomes" id="UP001596990">
    <property type="component" value="Unassembled WGS sequence"/>
</dbReference>
<keyword evidence="4" id="KW-1185">Reference proteome</keyword>
<protein>
    <submittedName>
        <fullName evidence="3">EAL and HDOD domain-containing protein</fullName>
    </submittedName>
</protein>
<dbReference type="InterPro" id="IPR035919">
    <property type="entry name" value="EAL_sf"/>
</dbReference>
<evidence type="ECO:0000313" key="3">
    <source>
        <dbReference type="EMBL" id="MFD1019956.1"/>
    </source>
</evidence>
<dbReference type="InterPro" id="IPR013976">
    <property type="entry name" value="HDOD"/>
</dbReference>
<dbReference type="RefSeq" id="WP_386060711.1">
    <property type="nucleotide sequence ID" value="NZ_JBHTKL010000005.1"/>
</dbReference>
<reference evidence="4" key="1">
    <citation type="journal article" date="2019" name="Int. J. Syst. Evol. Microbiol.">
        <title>The Global Catalogue of Microorganisms (GCM) 10K type strain sequencing project: providing services to taxonomists for standard genome sequencing and annotation.</title>
        <authorList>
            <consortium name="The Broad Institute Genomics Platform"/>
            <consortium name="The Broad Institute Genome Sequencing Center for Infectious Disease"/>
            <person name="Wu L."/>
            <person name="Ma J."/>
        </authorList>
    </citation>
    <scope>NUCLEOTIDE SEQUENCE [LARGE SCALE GENOMIC DNA]</scope>
    <source>
        <strain evidence="4">CCUG 56607</strain>
    </source>
</reference>
<accession>A0ABW3L3M0</accession>
<name>A0ABW3L3M0_9BACI</name>
<feature type="domain" description="EAL" evidence="1">
    <location>
        <begin position="1"/>
        <end position="206"/>
    </location>
</feature>
<dbReference type="InterPro" id="IPR001633">
    <property type="entry name" value="EAL_dom"/>
</dbReference>
<dbReference type="PROSITE" id="PS50883">
    <property type="entry name" value="EAL"/>
    <property type="match status" value="1"/>
</dbReference>
<evidence type="ECO:0000259" key="1">
    <source>
        <dbReference type="PROSITE" id="PS50883"/>
    </source>
</evidence>
<evidence type="ECO:0000313" key="4">
    <source>
        <dbReference type="Proteomes" id="UP001596990"/>
    </source>
</evidence>
<dbReference type="Gene3D" id="1.10.3210.10">
    <property type="entry name" value="Hypothetical protein af1432"/>
    <property type="match status" value="1"/>
</dbReference>
<dbReference type="Pfam" id="PF08668">
    <property type="entry name" value="HDOD"/>
    <property type="match status" value="1"/>
</dbReference>
<sequence length="421" mass="48617">MEVFVARQPISNRNEGVFGYELLYRNSKVNKFTHVDADQATKEVLINSFVNIGLKHLSENKPCFVNFTEQLLLDGLPLDFPPEKLIVEILEDVNPTPEVIAACKELKSKGYRIALDDVVAADHDRVMEMVEYIDIIKMDIRQTSIEERKEIIRLAEKYNIQVLAEKVETREEHQQLLVEGVNFFQGFFYSKPHIVSSYDIPLYNFTYLQLLKELSMTSETINIDEVADIFKRDLSLTFKLLRLINSSTFNLKVDIHSIKQAIMLLGTDALKKWLYLLSMDDFAKMGTIGSKEILKISFQRAKMCELIAEKLRLPERVDGYFLTGLLSMVDVIMGRPLNGILEQLPLENQIKRALLAEENRHRKVLDLVISIERAEFGVMEEKIQAFELSASDIFNIYEQSIKWTDSLYKDFFTQVEENHAG</sequence>
<dbReference type="PANTHER" id="PTHR33525:SF4">
    <property type="entry name" value="CYCLIC DI-GMP PHOSPHODIESTERASE CDGJ"/>
    <property type="match status" value="1"/>
</dbReference>
<dbReference type="PIRSF" id="PIRSF003180">
    <property type="entry name" value="DiGMPpdiest_YuxH"/>
    <property type="match status" value="1"/>
</dbReference>
<dbReference type="PROSITE" id="PS51833">
    <property type="entry name" value="HDOD"/>
    <property type="match status" value="1"/>
</dbReference>
<gene>
    <name evidence="3" type="ORF">ACFQ2J_12290</name>
</gene>
<dbReference type="Pfam" id="PF00563">
    <property type="entry name" value="EAL"/>
    <property type="match status" value="1"/>
</dbReference>
<proteinExistence type="predicted"/>